<dbReference type="Proteomes" id="UP001236507">
    <property type="component" value="Unassembled WGS sequence"/>
</dbReference>
<dbReference type="EMBL" id="JASHIF010000015">
    <property type="protein sequence ID" value="MDI9860950.1"/>
    <property type="molecule type" value="Genomic_DNA"/>
</dbReference>
<sequence>MFLLDDSAHHTNHKDVWPDYQKALKATIISQSRFLDDTVALERQHRNWKIRLEVDYRTLDKHNPPFTRMRCRYKTLDNFVFRIYEEGWLGIIGKVLGAQDLTIGNTKFDEKFIIKSNHHKIQDLLTNSSVKTSLLSISHQVNFQFRIVDNSSIFMDGLPDGVHELYMEMDGIILNFKTIKTMFELFIEVMDLLEKLGTAVDEKIEF</sequence>
<proteinExistence type="predicted"/>
<keyword evidence="2" id="KW-1185">Reference proteome</keyword>
<reference evidence="1 2" key="1">
    <citation type="submission" date="2023-05" db="EMBL/GenBank/DDBJ databases">
        <title>Novel species of genus Flectobacillus isolated from stream in China.</title>
        <authorList>
            <person name="Lu H."/>
        </authorList>
    </citation>
    <scope>NUCLEOTIDE SEQUENCE [LARGE SCALE GENOMIC DNA]</scope>
    <source>
        <strain evidence="1 2">KCTC 42575</strain>
    </source>
</reference>
<evidence type="ECO:0000313" key="1">
    <source>
        <dbReference type="EMBL" id="MDI9860950.1"/>
    </source>
</evidence>
<dbReference type="RefSeq" id="WP_283345519.1">
    <property type="nucleotide sequence ID" value="NZ_JASHIF010000015.1"/>
</dbReference>
<organism evidence="1 2">
    <name type="scientific">Flectobacillus roseus</name>
    <dbReference type="NCBI Taxonomy" id="502259"/>
    <lineage>
        <taxon>Bacteria</taxon>
        <taxon>Pseudomonadati</taxon>
        <taxon>Bacteroidota</taxon>
        <taxon>Cytophagia</taxon>
        <taxon>Cytophagales</taxon>
        <taxon>Flectobacillaceae</taxon>
        <taxon>Flectobacillus</taxon>
    </lineage>
</organism>
<comment type="caution">
    <text evidence="1">The sequence shown here is derived from an EMBL/GenBank/DDBJ whole genome shotgun (WGS) entry which is preliminary data.</text>
</comment>
<evidence type="ECO:0000313" key="2">
    <source>
        <dbReference type="Proteomes" id="UP001236507"/>
    </source>
</evidence>
<accession>A0ABT6YBN4</accession>
<evidence type="ECO:0008006" key="3">
    <source>
        <dbReference type="Google" id="ProtNLM"/>
    </source>
</evidence>
<name>A0ABT6YBN4_9BACT</name>
<protein>
    <recommendedName>
        <fullName evidence="3">DUF3137 domain-containing protein</fullName>
    </recommendedName>
</protein>
<gene>
    <name evidence="1" type="ORF">QM524_17170</name>
</gene>